<feature type="compositionally biased region" description="Polar residues" evidence="2">
    <location>
        <begin position="406"/>
        <end position="419"/>
    </location>
</feature>
<proteinExistence type="predicted"/>
<dbReference type="GO" id="GO:0030154">
    <property type="term" value="P:cell differentiation"/>
    <property type="evidence" value="ECO:0007669"/>
    <property type="project" value="UniProtKB-KW"/>
</dbReference>
<evidence type="ECO:0000256" key="2">
    <source>
        <dbReference type="SAM" id="MobiDB-lite"/>
    </source>
</evidence>
<protein>
    <submittedName>
        <fullName evidence="5 6">Uncharacterized protein LOC129340682</fullName>
    </submittedName>
</protein>
<dbReference type="InterPro" id="IPR025605">
    <property type="entry name" value="OST-HTH/LOTUS_dom"/>
</dbReference>
<evidence type="ECO:0000313" key="5">
    <source>
        <dbReference type="RefSeq" id="XP_054851588.1"/>
    </source>
</evidence>
<accession>A0AA97K7K1</accession>
<feature type="compositionally biased region" description="Basic and acidic residues" evidence="2">
    <location>
        <begin position="141"/>
        <end position="154"/>
    </location>
</feature>
<keyword evidence="4" id="KW-1185">Reference proteome</keyword>
<dbReference type="Proteomes" id="UP001190640">
    <property type="component" value="Chromosome 12"/>
</dbReference>
<evidence type="ECO:0000256" key="1">
    <source>
        <dbReference type="ARBA" id="ARBA00022782"/>
    </source>
</evidence>
<dbReference type="InterPro" id="IPR041966">
    <property type="entry name" value="LOTUS-like"/>
</dbReference>
<dbReference type="PROSITE" id="PS51644">
    <property type="entry name" value="HTH_OST"/>
    <property type="match status" value="1"/>
</dbReference>
<dbReference type="RefSeq" id="XP_054851588.1">
    <property type="nucleotide sequence ID" value="XM_054995613.1"/>
</dbReference>
<dbReference type="AlphaFoldDB" id="A0AA97K7K1"/>
<feature type="region of interest" description="Disordered" evidence="2">
    <location>
        <begin position="114"/>
        <end position="173"/>
    </location>
</feature>
<dbReference type="Pfam" id="PF12872">
    <property type="entry name" value="OST-HTH"/>
    <property type="match status" value="1"/>
</dbReference>
<feature type="compositionally biased region" description="Basic and acidic residues" evidence="2">
    <location>
        <begin position="351"/>
        <end position="369"/>
    </location>
</feature>
<reference evidence="5 6" key="1">
    <citation type="submission" date="2025-04" db="UniProtKB">
        <authorList>
            <consortium name="RefSeq"/>
        </authorList>
    </citation>
    <scope>IDENTIFICATION</scope>
    <source>
        <tissue evidence="5 6">Blood</tissue>
    </source>
</reference>
<feature type="compositionally biased region" description="Basic and acidic residues" evidence="2">
    <location>
        <begin position="463"/>
        <end position="476"/>
    </location>
</feature>
<gene>
    <name evidence="5 6" type="primary">LOC129340682</name>
</gene>
<feature type="region of interest" description="Disordered" evidence="2">
    <location>
        <begin position="462"/>
        <end position="492"/>
    </location>
</feature>
<dbReference type="Gene3D" id="3.30.420.610">
    <property type="entry name" value="LOTUS domain-like"/>
    <property type="match status" value="1"/>
</dbReference>
<dbReference type="GeneID" id="129340682"/>
<evidence type="ECO:0000313" key="4">
    <source>
        <dbReference type="Proteomes" id="UP001190640"/>
    </source>
</evidence>
<dbReference type="RefSeq" id="XP_054851589.1">
    <property type="nucleotide sequence ID" value="XM_054995614.1"/>
</dbReference>
<sequence>MSLWDVKAPRFKLEHLMALDVADASTLKSNVVHLLLQHPQGIKYGDFSGAFYKLHGHHPQLALHGYHSLTDLLTDMKNVVVLEKNSQATVVKIAYGAPLNHWLKERQGLDCLMDEETGAPPEGAAVEGSPDEAARPSESMLQREAHAEIKRKEGGNTCPPPSPSWDPELSIGGDRTTEESLKECPADGIVLIRDIIGKRLQGLKLRKLRKILNEKHGFDLEKFRISLGYKNTVSFLEGIPGLFLQKCQNRNHCGIRLQSGSWCFTEGPRSQEPDGFGLIRDIIGKRLQGLKLRKLRKILNEKHGFDLEKFRVSLGYKNTVSFLEGIPGLFLQKCQNRNHCGIRLQSAVLRGQDRTQEGRQDEEDSKRAEVQQQKVGDSPVLEEQPENIDAPRGQSLPDEVEDQESRPLTSRQVTNPSTSAKGFEDVCATIVGMEQRMIQTFNKFHTRMSRLEKRVAQNSGRLRILERNERERRSETAETLSCGQEDPDKNLP</sequence>
<feature type="domain" description="HTH OST-type" evidence="3">
    <location>
        <begin position="23"/>
        <end position="98"/>
    </location>
</feature>
<name>A0AA97K7K1_EUBMA</name>
<evidence type="ECO:0000259" key="3">
    <source>
        <dbReference type="PROSITE" id="PS51644"/>
    </source>
</evidence>
<feature type="region of interest" description="Disordered" evidence="2">
    <location>
        <begin position="351"/>
        <end position="419"/>
    </location>
</feature>
<keyword evidence="1" id="KW-0221">Differentiation</keyword>
<evidence type="ECO:0000313" key="6">
    <source>
        <dbReference type="RefSeq" id="XP_054851589.1"/>
    </source>
</evidence>
<dbReference type="KEGG" id="emc:129340682"/>
<organism evidence="4 5">
    <name type="scientific">Eublepharis macularius</name>
    <name type="common">Leopard gecko</name>
    <name type="synonym">Cyrtodactylus macularius</name>
    <dbReference type="NCBI Taxonomy" id="481883"/>
    <lineage>
        <taxon>Eukaryota</taxon>
        <taxon>Metazoa</taxon>
        <taxon>Chordata</taxon>
        <taxon>Craniata</taxon>
        <taxon>Vertebrata</taxon>
        <taxon>Euteleostomi</taxon>
        <taxon>Lepidosauria</taxon>
        <taxon>Squamata</taxon>
        <taxon>Bifurcata</taxon>
        <taxon>Gekkota</taxon>
        <taxon>Eublepharidae</taxon>
        <taxon>Eublepharinae</taxon>
        <taxon>Eublepharis</taxon>
    </lineage>
</organism>